<keyword evidence="13" id="KW-0175">Coiled coil</keyword>
<keyword evidence="6" id="KW-0812">Transmembrane</keyword>
<dbReference type="SUPFAM" id="SSF55785">
    <property type="entry name" value="PYP-like sensor domain (PAS domain)"/>
    <property type="match status" value="1"/>
</dbReference>
<accession>A0ABT2EPX5</accession>
<dbReference type="InterPro" id="IPR003594">
    <property type="entry name" value="HATPase_dom"/>
</dbReference>
<dbReference type="InterPro" id="IPR036890">
    <property type="entry name" value="HATPase_C_sf"/>
</dbReference>
<dbReference type="InterPro" id="IPR035965">
    <property type="entry name" value="PAS-like_dom_sf"/>
</dbReference>
<dbReference type="InterPro" id="IPR004358">
    <property type="entry name" value="Sig_transdc_His_kin-like_C"/>
</dbReference>
<evidence type="ECO:0000256" key="4">
    <source>
        <dbReference type="ARBA" id="ARBA00022553"/>
    </source>
</evidence>
<dbReference type="Gene3D" id="3.30.565.10">
    <property type="entry name" value="Histidine kinase-like ATPase, C-terminal domain"/>
    <property type="match status" value="1"/>
</dbReference>
<keyword evidence="11" id="KW-0902">Two-component regulatory system</keyword>
<comment type="caution">
    <text evidence="16">The sequence shown here is derived from an EMBL/GenBank/DDBJ whole genome shotgun (WGS) entry which is preliminary data.</text>
</comment>
<dbReference type="InterPro" id="IPR005467">
    <property type="entry name" value="His_kinase_dom"/>
</dbReference>
<evidence type="ECO:0000313" key="17">
    <source>
        <dbReference type="Proteomes" id="UP001204798"/>
    </source>
</evidence>
<keyword evidence="5" id="KW-0808">Transferase</keyword>
<evidence type="ECO:0000256" key="13">
    <source>
        <dbReference type="SAM" id="Coils"/>
    </source>
</evidence>
<dbReference type="EC" id="2.7.13.3" evidence="3"/>
<comment type="catalytic activity">
    <reaction evidence="1">
        <text>ATP + protein L-histidine = ADP + protein N-phospho-L-histidine.</text>
        <dbReference type="EC" id="2.7.13.3"/>
    </reaction>
</comment>
<dbReference type="PROSITE" id="PS50109">
    <property type="entry name" value="HIS_KIN"/>
    <property type="match status" value="1"/>
</dbReference>
<evidence type="ECO:0000256" key="12">
    <source>
        <dbReference type="ARBA" id="ARBA00023136"/>
    </source>
</evidence>
<dbReference type="PANTHER" id="PTHR42878">
    <property type="entry name" value="TWO-COMPONENT HISTIDINE KINASE"/>
    <property type="match status" value="1"/>
</dbReference>
<keyword evidence="7" id="KW-0547">Nucleotide-binding</keyword>
<keyword evidence="9" id="KW-0067">ATP-binding</keyword>
<gene>
    <name evidence="16" type="ORF">M2350_002435</name>
</gene>
<sequence length="486" mass="53812">MAVSVTDTLRSFLREVLDTPLKQELLAFFVTNRAMDTVQGLSVWLGRPADEIRAAADSLVKAGLLRKEGEGESAIYSYQPRPEIADLVDAFLNLYQTARAQLQQELSQARQQAEQAWEQLRALQWEQSRFRLILSSMTDGVIVLLPDGTVSYLNEAGAQLLGSTTQGLTGKRLEGSDTPVANLLVQAAREVSQPPYPAITREWNLPNGTVLRANLLPVFDPQKHFMGVVCVLSDITRTRQREREQREMLSVLAHDIKSPITAIRGFALSGLKGYLGELPQPATRAFQVIAEQTDRLHEMVQQIVQLLTGGQGLPPLQPIRFDLRECAQKVAQAYEGECAGKGLTLSVQLDEQPVWVHADRGLMERVIDNLMSNAVKYNREAGQIWLRVYKRNGEAVLEVEDTGVGIPASELPFIFHRFYRASTAKGEGSGLGLSFVQQVVEAHGGRIEVNSSVGQGSLFRVVLPLTSEPKILRKGREQLEGQEAKP</sequence>
<dbReference type="SUPFAM" id="SSF55874">
    <property type="entry name" value="ATPase domain of HSP90 chaperone/DNA topoisomerase II/histidine kinase"/>
    <property type="match status" value="1"/>
</dbReference>
<reference evidence="16 17" key="1">
    <citation type="submission" date="2022-08" db="EMBL/GenBank/DDBJ databases">
        <title>Bacterial and archaeal communities from various locations to study Microbial Dark Matter (Phase II).</title>
        <authorList>
            <person name="Stepanauskas R."/>
        </authorList>
    </citation>
    <scope>NUCLEOTIDE SEQUENCE [LARGE SCALE GENOMIC DNA]</scope>
    <source>
        <strain evidence="16 17">PD1</strain>
    </source>
</reference>
<dbReference type="PRINTS" id="PR00344">
    <property type="entry name" value="BCTRLSENSOR"/>
</dbReference>
<dbReference type="InterPro" id="IPR036097">
    <property type="entry name" value="HisK_dim/P_sf"/>
</dbReference>
<evidence type="ECO:0000256" key="5">
    <source>
        <dbReference type="ARBA" id="ARBA00022679"/>
    </source>
</evidence>
<evidence type="ECO:0000256" key="3">
    <source>
        <dbReference type="ARBA" id="ARBA00012438"/>
    </source>
</evidence>
<evidence type="ECO:0000256" key="8">
    <source>
        <dbReference type="ARBA" id="ARBA00022777"/>
    </source>
</evidence>
<protein>
    <recommendedName>
        <fullName evidence="3">histidine kinase</fullName>
        <ecNumber evidence="3">2.7.13.3</ecNumber>
    </recommendedName>
</protein>
<dbReference type="Pfam" id="PF00512">
    <property type="entry name" value="HisKA"/>
    <property type="match status" value="1"/>
</dbReference>
<dbReference type="Pfam" id="PF02518">
    <property type="entry name" value="HATPase_c"/>
    <property type="match status" value="1"/>
</dbReference>
<evidence type="ECO:0000256" key="7">
    <source>
        <dbReference type="ARBA" id="ARBA00022741"/>
    </source>
</evidence>
<evidence type="ECO:0000256" key="9">
    <source>
        <dbReference type="ARBA" id="ARBA00022840"/>
    </source>
</evidence>
<keyword evidence="17" id="KW-1185">Reference proteome</keyword>
<evidence type="ECO:0000256" key="6">
    <source>
        <dbReference type="ARBA" id="ARBA00022692"/>
    </source>
</evidence>
<dbReference type="InterPro" id="IPR000014">
    <property type="entry name" value="PAS"/>
</dbReference>
<dbReference type="InterPro" id="IPR050351">
    <property type="entry name" value="BphY/WalK/GraS-like"/>
</dbReference>
<evidence type="ECO:0000256" key="10">
    <source>
        <dbReference type="ARBA" id="ARBA00022989"/>
    </source>
</evidence>
<proteinExistence type="predicted"/>
<dbReference type="SMART" id="SM00388">
    <property type="entry name" value="HisKA"/>
    <property type="match status" value="1"/>
</dbReference>
<keyword evidence="12" id="KW-0472">Membrane</keyword>
<comment type="subcellular location">
    <subcellularLocation>
        <location evidence="2">Membrane</location>
        <topology evidence="2">Multi-pass membrane protein</topology>
    </subcellularLocation>
</comment>
<dbReference type="Proteomes" id="UP001204798">
    <property type="component" value="Unassembled WGS sequence"/>
</dbReference>
<feature type="domain" description="Histidine kinase" evidence="14">
    <location>
        <begin position="251"/>
        <end position="467"/>
    </location>
</feature>
<organism evidence="16 17">
    <name type="scientific">Candidatus Fervidibacter sacchari</name>
    <dbReference type="NCBI Taxonomy" id="1448929"/>
    <lineage>
        <taxon>Bacteria</taxon>
        <taxon>Candidatus Fervidibacterota</taxon>
        <taxon>Candidatus Fervidibacter</taxon>
    </lineage>
</organism>
<evidence type="ECO:0000259" key="15">
    <source>
        <dbReference type="PROSITE" id="PS50112"/>
    </source>
</evidence>
<evidence type="ECO:0000256" key="2">
    <source>
        <dbReference type="ARBA" id="ARBA00004141"/>
    </source>
</evidence>
<dbReference type="SMART" id="SM00387">
    <property type="entry name" value="HATPase_c"/>
    <property type="match status" value="1"/>
</dbReference>
<evidence type="ECO:0000313" key="16">
    <source>
        <dbReference type="EMBL" id="MCS3920018.1"/>
    </source>
</evidence>
<dbReference type="InterPro" id="IPR003661">
    <property type="entry name" value="HisK_dim/P_dom"/>
</dbReference>
<evidence type="ECO:0000259" key="14">
    <source>
        <dbReference type="PROSITE" id="PS50109"/>
    </source>
</evidence>
<dbReference type="SMART" id="SM00091">
    <property type="entry name" value="PAS"/>
    <property type="match status" value="1"/>
</dbReference>
<feature type="domain" description="PAS" evidence="15">
    <location>
        <begin position="126"/>
        <end position="171"/>
    </location>
</feature>
<evidence type="ECO:0000256" key="11">
    <source>
        <dbReference type="ARBA" id="ARBA00023012"/>
    </source>
</evidence>
<keyword evidence="4" id="KW-0597">Phosphoprotein</keyword>
<dbReference type="RefSeq" id="WP_259097122.1">
    <property type="nucleotide sequence ID" value="NZ_CP130454.1"/>
</dbReference>
<dbReference type="PROSITE" id="PS50112">
    <property type="entry name" value="PAS"/>
    <property type="match status" value="1"/>
</dbReference>
<dbReference type="NCBIfam" id="TIGR00229">
    <property type="entry name" value="sensory_box"/>
    <property type="match status" value="1"/>
</dbReference>
<name>A0ABT2EPX5_9BACT</name>
<dbReference type="Pfam" id="PF08448">
    <property type="entry name" value="PAS_4"/>
    <property type="match status" value="1"/>
</dbReference>
<dbReference type="SUPFAM" id="SSF47384">
    <property type="entry name" value="Homodimeric domain of signal transducing histidine kinase"/>
    <property type="match status" value="1"/>
</dbReference>
<keyword evidence="10" id="KW-1133">Transmembrane helix</keyword>
<dbReference type="InterPro" id="IPR013656">
    <property type="entry name" value="PAS_4"/>
</dbReference>
<keyword evidence="8" id="KW-0418">Kinase</keyword>
<dbReference type="CDD" id="cd00082">
    <property type="entry name" value="HisKA"/>
    <property type="match status" value="1"/>
</dbReference>
<dbReference type="Gene3D" id="3.30.450.20">
    <property type="entry name" value="PAS domain"/>
    <property type="match status" value="1"/>
</dbReference>
<dbReference type="EMBL" id="JANUCP010000004">
    <property type="protein sequence ID" value="MCS3920018.1"/>
    <property type="molecule type" value="Genomic_DNA"/>
</dbReference>
<feature type="coiled-coil region" evidence="13">
    <location>
        <begin position="92"/>
        <end position="123"/>
    </location>
</feature>
<dbReference type="Gene3D" id="1.10.287.130">
    <property type="match status" value="1"/>
</dbReference>
<dbReference type="PANTHER" id="PTHR42878:SF7">
    <property type="entry name" value="SENSOR HISTIDINE KINASE GLRK"/>
    <property type="match status" value="1"/>
</dbReference>
<evidence type="ECO:0000256" key="1">
    <source>
        <dbReference type="ARBA" id="ARBA00000085"/>
    </source>
</evidence>
<dbReference type="CDD" id="cd00130">
    <property type="entry name" value="PAS"/>
    <property type="match status" value="1"/>
</dbReference>
<dbReference type="CDD" id="cd00075">
    <property type="entry name" value="HATPase"/>
    <property type="match status" value="1"/>
</dbReference>